<evidence type="ECO:0000313" key="7">
    <source>
        <dbReference type="Proteomes" id="UP000306102"/>
    </source>
</evidence>
<dbReference type="SMART" id="SM00292">
    <property type="entry name" value="BRCT"/>
    <property type="match status" value="1"/>
</dbReference>
<dbReference type="EMBL" id="SDRB02011081">
    <property type="protein sequence ID" value="THG02977.1"/>
    <property type="molecule type" value="Genomic_DNA"/>
</dbReference>
<dbReference type="PANTHER" id="PTHR23196:SF1">
    <property type="entry name" value="PAX-INTERACTING PROTEIN 1"/>
    <property type="match status" value="1"/>
</dbReference>
<feature type="region of interest" description="Disordered" evidence="4">
    <location>
        <begin position="1"/>
        <end position="45"/>
    </location>
</feature>
<dbReference type="Gene3D" id="3.40.50.10190">
    <property type="entry name" value="BRCT domain"/>
    <property type="match status" value="2"/>
</dbReference>
<dbReference type="AlphaFoldDB" id="A0A4V3WL16"/>
<proteinExistence type="predicted"/>
<dbReference type="PROSITE" id="PS50172">
    <property type="entry name" value="BRCT"/>
    <property type="match status" value="1"/>
</dbReference>
<dbReference type="GO" id="GO:0006974">
    <property type="term" value="P:DNA damage response"/>
    <property type="evidence" value="ECO:0007669"/>
    <property type="project" value="UniProtKB-KW"/>
</dbReference>
<feature type="compositionally biased region" description="Polar residues" evidence="4">
    <location>
        <begin position="793"/>
        <end position="811"/>
    </location>
</feature>
<feature type="compositionally biased region" description="Polar residues" evidence="4">
    <location>
        <begin position="547"/>
        <end position="557"/>
    </location>
</feature>
<accession>A0A4V3WL16</accession>
<feature type="region of interest" description="Disordered" evidence="4">
    <location>
        <begin position="760"/>
        <end position="779"/>
    </location>
</feature>
<comment type="caution">
    <text evidence="6">The sequence shown here is derived from an EMBL/GenBank/DDBJ whole genome shotgun (WGS) entry which is preliminary data.</text>
</comment>
<evidence type="ECO:0000313" key="6">
    <source>
        <dbReference type="EMBL" id="THG02977.1"/>
    </source>
</evidence>
<dbReference type="InterPro" id="IPR001357">
    <property type="entry name" value="BRCT_dom"/>
</dbReference>
<dbReference type="PANTHER" id="PTHR23196">
    <property type="entry name" value="PAX TRANSCRIPTION ACTIVATION DOMAIN INTERACTING PROTEIN"/>
    <property type="match status" value="1"/>
</dbReference>
<dbReference type="CDD" id="cd17744">
    <property type="entry name" value="BRCT_MDC1_rpt1"/>
    <property type="match status" value="1"/>
</dbReference>
<feature type="compositionally biased region" description="Polar residues" evidence="4">
    <location>
        <begin position="33"/>
        <end position="43"/>
    </location>
</feature>
<dbReference type="Pfam" id="PF16589">
    <property type="entry name" value="BRCT_2"/>
    <property type="match status" value="1"/>
</dbReference>
<protein>
    <recommendedName>
        <fullName evidence="5">BRCT domain-containing protein</fullName>
    </recommendedName>
</protein>
<evidence type="ECO:0000256" key="4">
    <source>
        <dbReference type="SAM" id="MobiDB-lite"/>
    </source>
</evidence>
<dbReference type="GO" id="GO:0005634">
    <property type="term" value="C:nucleus"/>
    <property type="evidence" value="ECO:0007669"/>
    <property type="project" value="UniProtKB-SubCell"/>
</dbReference>
<dbReference type="Proteomes" id="UP000306102">
    <property type="component" value="Unassembled WGS sequence"/>
</dbReference>
<organism evidence="6 7">
    <name type="scientific">Camellia sinensis var. sinensis</name>
    <name type="common">China tea</name>
    <dbReference type="NCBI Taxonomy" id="542762"/>
    <lineage>
        <taxon>Eukaryota</taxon>
        <taxon>Viridiplantae</taxon>
        <taxon>Streptophyta</taxon>
        <taxon>Embryophyta</taxon>
        <taxon>Tracheophyta</taxon>
        <taxon>Spermatophyta</taxon>
        <taxon>Magnoliopsida</taxon>
        <taxon>eudicotyledons</taxon>
        <taxon>Gunneridae</taxon>
        <taxon>Pentapetalae</taxon>
        <taxon>asterids</taxon>
        <taxon>Ericales</taxon>
        <taxon>Theaceae</taxon>
        <taxon>Camellia</taxon>
    </lineage>
</organism>
<keyword evidence="2" id="KW-0227">DNA damage</keyword>
<evidence type="ECO:0000256" key="3">
    <source>
        <dbReference type="ARBA" id="ARBA00023242"/>
    </source>
</evidence>
<feature type="compositionally biased region" description="Basic residues" evidence="4">
    <location>
        <begin position="417"/>
        <end position="429"/>
    </location>
</feature>
<dbReference type="SUPFAM" id="SSF52113">
    <property type="entry name" value="BRCT domain"/>
    <property type="match status" value="1"/>
</dbReference>
<dbReference type="STRING" id="542762.A0A4V3WL16"/>
<evidence type="ECO:0000259" key="5">
    <source>
        <dbReference type="PROSITE" id="PS50172"/>
    </source>
</evidence>
<dbReference type="InterPro" id="IPR036420">
    <property type="entry name" value="BRCT_dom_sf"/>
</dbReference>
<feature type="region of interest" description="Disordered" evidence="4">
    <location>
        <begin position="417"/>
        <end position="444"/>
    </location>
</feature>
<keyword evidence="7" id="KW-1185">Reference proteome</keyword>
<gene>
    <name evidence="6" type="ORF">TEA_011469</name>
</gene>
<sequence length="1151" mass="127576">MSDELKMGSLGDHDDEIQPVKRNSVLDGGGGDTETQLFGSQFSLPPVPGNKLKDKDFNELQFLQSTLPFIGTVPLEDAFETQVTSLAGETQVLDNHYDAENMDTQLLDECDDEVVDTDDGGTDRTEVLGDTEELFDDDSVNIVGSYPMNQENKLYSIISKQDDKGCKGELDGLINEQRSSGSIRRNFTSVRAAALRASGLAARNMAFKGTNNEPCSIKGDDQSLKQHTAEDNGMTDIRDSLAFGKEIDEDFPREYNEQMKGLKNQNKCRVGSSTVRRLFADDTLAEIEGLNNYTNNAGGGVDLPQLTDCGNEMAGLSYVDSQEPGELSQANALDFVDRFLKFNDMDFGKKVDIVRSTGGKVKPISSAKGTQSLAKRTNFKSTAGGRGIFDWDDNREDEGGGEFFTKKKEAFFDNGRQRHRSLTQPRKLKHLDSKGTGAVDETRDKEERLEIHRKTKDLANSDSRLVLHNSKRNYKTVKLTEAKSKKDLTKEMDEQLKIGSSDGIEATGSDMDTSEMLNVGVDTQMAAEAMQELCFGLDVADHDNKDTNQGTKNTCEGSSRGEEQNRSWSKKYSRQKRSSLSGSRVLTRNSKQTKIIGTKLSGEPTLSSLKQAKNVRKESDIELVAKPKKAKSNDGVHLTTNLIENADKVSPEVNEQIKEVRAPKRSNIDEVGRCLANASSSGRISVKKRRLEEQGGFCTPIACRTRQQHRVKYKLRAGIASYDSREGKHLNDRRQEGITEKEKSHQKLIDTIAAVRIGELRNNRGRRTQRKLSGPLNGSCNLHKSINQFVGKETNGQSLGKSNKSKTNAVSPSMDLGMKRKTKRRQSDADTMSAGEHAGGNARLEVSPGDRCKPSGPASTTPVNCTTPINAASPICMGADYLKQSCRKNLSKSFLIKEINSLISKGPEPISPTKDSRRRRDMANVCVLFSHHLDDDLIKQQKKILARLGASVAPSISEATHFVTDKFVRTRNMLEAIAFGKPVVTRSWLESCRQASCFIDERNYILRDAKKEKEFGFSLPVSLARACQHPLLQGLKVLITPNTKPGKEILVSLVKAVHGLAVERIGRSAFKDDKISEGLLVLSCEEDYAICVPFLEKGAAVYSSELLLNGIVIQKLEYERHRLFVDHVRRTRSTVRLKQDSNHYLPVTNHK</sequence>
<keyword evidence="3" id="KW-0539">Nucleus</keyword>
<feature type="region of interest" description="Disordered" evidence="4">
    <location>
        <begin position="543"/>
        <end position="593"/>
    </location>
</feature>
<feature type="compositionally biased region" description="Polar residues" evidence="4">
    <location>
        <begin position="578"/>
        <end position="593"/>
    </location>
</feature>
<feature type="domain" description="BRCT" evidence="5">
    <location>
        <begin position="917"/>
        <end position="1006"/>
    </location>
</feature>
<feature type="region of interest" description="Disordered" evidence="4">
    <location>
        <begin position="793"/>
        <end position="862"/>
    </location>
</feature>
<reference evidence="6 7" key="1">
    <citation type="journal article" date="2018" name="Proc. Natl. Acad. Sci. U.S.A.">
        <title>Draft genome sequence of Camellia sinensis var. sinensis provides insights into the evolution of the tea genome and tea quality.</title>
        <authorList>
            <person name="Wei C."/>
            <person name="Yang H."/>
            <person name="Wang S."/>
            <person name="Zhao J."/>
            <person name="Liu C."/>
            <person name="Gao L."/>
            <person name="Xia E."/>
            <person name="Lu Y."/>
            <person name="Tai Y."/>
            <person name="She G."/>
            <person name="Sun J."/>
            <person name="Cao H."/>
            <person name="Tong W."/>
            <person name="Gao Q."/>
            <person name="Li Y."/>
            <person name="Deng W."/>
            <person name="Jiang X."/>
            <person name="Wang W."/>
            <person name="Chen Q."/>
            <person name="Zhang S."/>
            <person name="Li H."/>
            <person name="Wu J."/>
            <person name="Wang P."/>
            <person name="Li P."/>
            <person name="Shi C."/>
            <person name="Zheng F."/>
            <person name="Jian J."/>
            <person name="Huang B."/>
            <person name="Shan D."/>
            <person name="Shi M."/>
            <person name="Fang C."/>
            <person name="Yue Y."/>
            <person name="Li F."/>
            <person name="Li D."/>
            <person name="Wei S."/>
            <person name="Han B."/>
            <person name="Jiang C."/>
            <person name="Yin Y."/>
            <person name="Xia T."/>
            <person name="Zhang Z."/>
            <person name="Bennetzen J.L."/>
            <person name="Zhao S."/>
            <person name="Wan X."/>
        </authorList>
    </citation>
    <scope>NUCLEOTIDE SEQUENCE [LARGE SCALE GENOMIC DNA]</scope>
    <source>
        <strain evidence="7">cv. Shuchazao</strain>
        <tissue evidence="6">Leaf</tissue>
    </source>
</reference>
<dbReference type="CDD" id="cd18432">
    <property type="entry name" value="BRCT_PAXIP1_rpt6_like"/>
    <property type="match status" value="1"/>
</dbReference>
<feature type="compositionally biased region" description="Basic residues" evidence="4">
    <location>
        <begin position="568"/>
        <end position="577"/>
    </location>
</feature>
<dbReference type="Pfam" id="PF16770">
    <property type="entry name" value="RTT107_BRCT_5"/>
    <property type="match status" value="1"/>
</dbReference>
<evidence type="ECO:0000256" key="2">
    <source>
        <dbReference type="ARBA" id="ARBA00022763"/>
    </source>
</evidence>
<name>A0A4V3WL16_CAMSN</name>
<comment type="subcellular location">
    <subcellularLocation>
        <location evidence="1">Nucleus</location>
    </subcellularLocation>
</comment>
<dbReference type="InterPro" id="IPR051579">
    <property type="entry name" value="DDR_Transcriptional_Reg"/>
</dbReference>
<evidence type="ECO:0000256" key="1">
    <source>
        <dbReference type="ARBA" id="ARBA00004123"/>
    </source>
</evidence>